<dbReference type="CDD" id="cd16568">
    <property type="entry name" value="RING-HC_ScPSH1-like"/>
    <property type="match status" value="1"/>
</dbReference>
<keyword evidence="1" id="KW-0479">Metal-binding</keyword>
<feature type="domain" description="RING-type" evidence="6">
    <location>
        <begin position="72"/>
        <end position="112"/>
    </location>
</feature>
<feature type="region of interest" description="Disordered" evidence="5">
    <location>
        <begin position="286"/>
        <end position="545"/>
    </location>
</feature>
<dbReference type="InterPro" id="IPR017907">
    <property type="entry name" value="Znf_RING_CS"/>
</dbReference>
<keyword evidence="3" id="KW-0862">Zinc</keyword>
<keyword evidence="2 4" id="KW-0863">Zinc-finger</keyword>
<evidence type="ECO:0000256" key="2">
    <source>
        <dbReference type="ARBA" id="ARBA00022771"/>
    </source>
</evidence>
<dbReference type="InterPro" id="IPR001841">
    <property type="entry name" value="Znf_RING"/>
</dbReference>
<evidence type="ECO:0000313" key="8">
    <source>
        <dbReference type="Proteomes" id="UP000803884"/>
    </source>
</evidence>
<dbReference type="AlphaFoldDB" id="A0AB34KY01"/>
<dbReference type="PANTHER" id="PTHR23327:SF51">
    <property type="entry name" value="TRANSCRIPTIONAL REGULATOR OF YEAST FORM ADHERENCE 3"/>
    <property type="match status" value="1"/>
</dbReference>
<dbReference type="SMART" id="SM00184">
    <property type="entry name" value="RING"/>
    <property type="match status" value="1"/>
</dbReference>
<dbReference type="GeneID" id="96004348"/>
<dbReference type="Gene3D" id="3.30.40.10">
    <property type="entry name" value="Zinc/RING finger domain, C3HC4 (zinc finger)"/>
    <property type="match status" value="1"/>
</dbReference>
<feature type="compositionally biased region" description="Acidic residues" evidence="5">
    <location>
        <begin position="302"/>
        <end position="349"/>
    </location>
</feature>
<name>A0AB34KY01_9PEZI</name>
<reference evidence="7 8" key="1">
    <citation type="journal article" date="2020" name="Microbiol. Resour. Announc.">
        <title>Draft Genome Sequence of a Cladosporium Species Isolated from the Mesophotic Ascidian Didemnum maculosum.</title>
        <authorList>
            <person name="Gioti A."/>
            <person name="Siaperas R."/>
            <person name="Nikolaivits E."/>
            <person name="Le Goff G."/>
            <person name="Ouazzani J."/>
            <person name="Kotoulas G."/>
            <person name="Topakas E."/>
        </authorList>
    </citation>
    <scope>NUCLEOTIDE SEQUENCE [LARGE SCALE GENOMIC DNA]</scope>
    <source>
        <strain evidence="7 8">TM138-S3</strain>
    </source>
</reference>
<sequence>MFSRVQPTAKSNPRKRQKRHHSSDDSDAGSPLTDMPSATSLAPGGGEHSCHYEQALKRLEPDLDSMRGLITCKVCQRFLSEPYGLACGHTYCYVCLDAWLVMQKKRTCPDCRAVIRQQPVPSFLIREMTRVFAYRAELLPDGETVEEHDEYIKEAVAKVAQDKEGRGLFNGMFKHGERTQWQPLHDPGDDVERCPNCHWELEEDGVCNSCGLQVGDGDGFGYDEVDDDEDLSDQGIPGDGSGDFDGLDEDEYWEDAHREWSPDPDSPHPRPRIDINIFGAMPIPAPALRQSRNHPRRLSVDSESDSEDSEDPDNDPEMDGFLVDDDEGEPEGSDSESGDEQDDSEEEAEETPRHRRRMPARPITIDSDDDDEPPRPARRDVVALPESDTDEDAPAATTFQRELQRRPKPNRRPPQIVELSSSDDEESSGDGQDNENNDNSNASIHEFSSPDSSNGGVAAASGSASPPSGHEGTYGAYESYYPGDSDGDDDGPGHAIFDADYHNTYGVDDGEDAWDPYGGADDDARSMTAGSAPSDRSPASSGCSC</sequence>
<protein>
    <recommendedName>
        <fullName evidence="6">RING-type domain-containing protein</fullName>
    </recommendedName>
</protein>
<feature type="compositionally biased region" description="Basic residues" evidence="5">
    <location>
        <begin position="12"/>
        <end position="21"/>
    </location>
</feature>
<dbReference type="SUPFAM" id="SSF57850">
    <property type="entry name" value="RING/U-box"/>
    <property type="match status" value="1"/>
</dbReference>
<feature type="compositionally biased region" description="Acidic residues" evidence="5">
    <location>
        <begin position="421"/>
        <end position="436"/>
    </location>
</feature>
<feature type="region of interest" description="Disordered" evidence="5">
    <location>
        <begin position="219"/>
        <end position="248"/>
    </location>
</feature>
<accession>A0AB34KY01</accession>
<dbReference type="InterPro" id="IPR013083">
    <property type="entry name" value="Znf_RING/FYVE/PHD"/>
</dbReference>
<evidence type="ECO:0000259" key="6">
    <source>
        <dbReference type="PROSITE" id="PS50089"/>
    </source>
</evidence>
<organism evidence="7 8">
    <name type="scientific">Cladosporium halotolerans</name>
    <dbReference type="NCBI Taxonomy" id="1052096"/>
    <lineage>
        <taxon>Eukaryota</taxon>
        <taxon>Fungi</taxon>
        <taxon>Dikarya</taxon>
        <taxon>Ascomycota</taxon>
        <taxon>Pezizomycotina</taxon>
        <taxon>Dothideomycetes</taxon>
        <taxon>Dothideomycetidae</taxon>
        <taxon>Cladosporiales</taxon>
        <taxon>Cladosporiaceae</taxon>
        <taxon>Cladosporium</taxon>
    </lineage>
</organism>
<dbReference type="RefSeq" id="XP_069231318.1">
    <property type="nucleotide sequence ID" value="XM_069371510.1"/>
</dbReference>
<feature type="compositionally biased region" description="Polar residues" evidence="5">
    <location>
        <begin position="1"/>
        <end position="11"/>
    </location>
</feature>
<feature type="compositionally biased region" description="Low complexity" evidence="5">
    <location>
        <begin position="452"/>
        <end position="469"/>
    </location>
</feature>
<dbReference type="Proteomes" id="UP000803884">
    <property type="component" value="Unassembled WGS sequence"/>
</dbReference>
<dbReference type="PROSITE" id="PS50089">
    <property type="entry name" value="ZF_RING_2"/>
    <property type="match status" value="1"/>
</dbReference>
<dbReference type="InterPro" id="IPR018957">
    <property type="entry name" value="Znf_C3HC4_RING-type"/>
</dbReference>
<feature type="region of interest" description="Disordered" evidence="5">
    <location>
        <begin position="1"/>
        <end position="46"/>
    </location>
</feature>
<dbReference type="EMBL" id="JAAQHG020000007">
    <property type="protein sequence ID" value="KAL1588213.1"/>
    <property type="molecule type" value="Genomic_DNA"/>
</dbReference>
<comment type="caution">
    <text evidence="7">The sequence shown here is derived from an EMBL/GenBank/DDBJ whole genome shotgun (WGS) entry which is preliminary data.</text>
</comment>
<evidence type="ECO:0000256" key="5">
    <source>
        <dbReference type="SAM" id="MobiDB-lite"/>
    </source>
</evidence>
<dbReference type="PANTHER" id="PTHR23327">
    <property type="entry name" value="RING FINGER PROTEIN 127"/>
    <property type="match status" value="1"/>
</dbReference>
<evidence type="ECO:0000256" key="3">
    <source>
        <dbReference type="ARBA" id="ARBA00022833"/>
    </source>
</evidence>
<keyword evidence="8" id="KW-1185">Reference proteome</keyword>
<evidence type="ECO:0000256" key="1">
    <source>
        <dbReference type="ARBA" id="ARBA00022723"/>
    </source>
</evidence>
<evidence type="ECO:0000313" key="7">
    <source>
        <dbReference type="EMBL" id="KAL1588213.1"/>
    </source>
</evidence>
<dbReference type="PROSITE" id="PS00518">
    <property type="entry name" value="ZF_RING_1"/>
    <property type="match status" value="1"/>
</dbReference>
<proteinExistence type="predicted"/>
<dbReference type="Pfam" id="PF00097">
    <property type="entry name" value="zf-C3HC4"/>
    <property type="match status" value="1"/>
</dbReference>
<dbReference type="GO" id="GO:0008270">
    <property type="term" value="F:zinc ion binding"/>
    <property type="evidence" value="ECO:0007669"/>
    <property type="project" value="UniProtKB-KW"/>
</dbReference>
<feature type="compositionally biased region" description="Acidic residues" evidence="5">
    <location>
        <begin position="221"/>
        <end position="232"/>
    </location>
</feature>
<gene>
    <name evidence="7" type="ORF">WHR41_02904</name>
</gene>
<evidence type="ECO:0000256" key="4">
    <source>
        <dbReference type="PROSITE-ProRule" id="PRU00175"/>
    </source>
</evidence>